<protein>
    <submittedName>
        <fullName evidence="12">Tricarboxylate transporter</fullName>
    </submittedName>
</protein>
<dbReference type="GO" id="GO:0031966">
    <property type="term" value="C:mitochondrial membrane"/>
    <property type="evidence" value="ECO:0007669"/>
    <property type="project" value="UniProtKB-SubCell"/>
</dbReference>
<proteinExistence type="inferred from homology"/>
<dbReference type="EMBL" id="JAJTJA010000008">
    <property type="protein sequence ID" value="KAH8695633.1"/>
    <property type="molecule type" value="Genomic_DNA"/>
</dbReference>
<evidence type="ECO:0000256" key="10">
    <source>
        <dbReference type="PROSITE-ProRule" id="PRU00282"/>
    </source>
</evidence>
<evidence type="ECO:0000256" key="6">
    <source>
        <dbReference type="ARBA" id="ARBA00022792"/>
    </source>
</evidence>
<keyword evidence="13" id="KW-1185">Reference proteome</keyword>
<dbReference type="Gene3D" id="1.50.40.10">
    <property type="entry name" value="Mitochondrial carrier domain"/>
    <property type="match status" value="1"/>
</dbReference>
<dbReference type="InterPro" id="IPR049563">
    <property type="entry name" value="TXTP-like"/>
</dbReference>
<dbReference type="SUPFAM" id="SSF103506">
    <property type="entry name" value="Mitochondrial carrier"/>
    <property type="match status" value="1"/>
</dbReference>
<dbReference type="PANTHER" id="PTHR45788:SF3">
    <property type="entry name" value="TRICARBOXYLATE TRANSPORT PROTEIN"/>
    <property type="match status" value="1"/>
</dbReference>
<keyword evidence="8" id="KW-0496">Mitochondrion</keyword>
<feature type="repeat" description="Solcar" evidence="10">
    <location>
        <begin position="170"/>
        <end position="253"/>
    </location>
</feature>
<dbReference type="InterPro" id="IPR023395">
    <property type="entry name" value="MCP_dom_sf"/>
</dbReference>
<dbReference type="PANTHER" id="PTHR45788">
    <property type="entry name" value="SUCCINATE/FUMARATE MITOCHONDRIAL TRANSPORTER-RELATED"/>
    <property type="match status" value="1"/>
</dbReference>
<dbReference type="GeneID" id="70248739"/>
<comment type="subcellular location">
    <subcellularLocation>
        <location evidence="1">Mitochondrion membrane</location>
        <topology evidence="1">Multi-pass membrane protein</topology>
    </subcellularLocation>
</comment>
<keyword evidence="9 10" id="KW-0472">Membrane</keyword>
<dbReference type="GO" id="GO:0006843">
    <property type="term" value="P:mitochondrial citrate transmembrane transport"/>
    <property type="evidence" value="ECO:0007669"/>
    <property type="project" value="TreeGrafter"/>
</dbReference>
<evidence type="ECO:0000256" key="7">
    <source>
        <dbReference type="ARBA" id="ARBA00022989"/>
    </source>
</evidence>
<sequence>MSNTPSPTPSVIACCIAGATEIAITYLAEFAKTRSQLNRRLGEGQKLPAIVGNAIKVAIRLVAYERIVSLLKDETGYLTPIQSSLAGLGAGCLESVLAVTPSESIKTILIDNRKSEEPWMRGMVHCASVVVRERGFSSLLQGLVPTTVKQAANSATRFTTYTTIRDMWQKRLPKDQKPDAVAIFAIGAMADTIKTRMQKIDARRAYQNSFDSVVKVVRNEGFSVLSSGAVPRLARLMVSGGVVFTAYEKNVDFLGLIDPQSQWI</sequence>
<feature type="repeat" description="Solcar" evidence="10">
    <location>
        <begin position="78"/>
        <end position="167"/>
    </location>
</feature>
<evidence type="ECO:0000256" key="8">
    <source>
        <dbReference type="ARBA" id="ARBA00023128"/>
    </source>
</evidence>
<dbReference type="AlphaFoldDB" id="A0AAD4KQ17"/>
<evidence type="ECO:0000256" key="9">
    <source>
        <dbReference type="ARBA" id="ARBA00023136"/>
    </source>
</evidence>
<keyword evidence="3 11" id="KW-0813">Transport</keyword>
<gene>
    <name evidence="12" type="ORF">BGW36DRAFT_398807</name>
</gene>
<evidence type="ECO:0000256" key="2">
    <source>
        <dbReference type="ARBA" id="ARBA00006375"/>
    </source>
</evidence>
<keyword evidence="6" id="KW-0999">Mitochondrion inner membrane</keyword>
<name>A0AAD4KQ17_9EURO</name>
<dbReference type="Pfam" id="PF00153">
    <property type="entry name" value="Mito_carr"/>
    <property type="match status" value="2"/>
</dbReference>
<organism evidence="12 13">
    <name type="scientific">Talaromyces proteolyticus</name>
    <dbReference type="NCBI Taxonomy" id="1131652"/>
    <lineage>
        <taxon>Eukaryota</taxon>
        <taxon>Fungi</taxon>
        <taxon>Dikarya</taxon>
        <taxon>Ascomycota</taxon>
        <taxon>Pezizomycotina</taxon>
        <taxon>Eurotiomycetes</taxon>
        <taxon>Eurotiomycetidae</taxon>
        <taxon>Eurotiales</taxon>
        <taxon>Trichocomaceae</taxon>
        <taxon>Talaromyces</taxon>
        <taxon>Talaromyces sect. Bacilispori</taxon>
    </lineage>
</organism>
<keyword evidence="5" id="KW-0677">Repeat</keyword>
<reference evidence="12" key="1">
    <citation type="submission" date="2021-12" db="EMBL/GenBank/DDBJ databases">
        <title>Convergent genome expansion in fungi linked to evolution of root-endophyte symbiosis.</title>
        <authorList>
            <consortium name="DOE Joint Genome Institute"/>
            <person name="Ke Y.-H."/>
            <person name="Bonito G."/>
            <person name="Liao H.-L."/>
            <person name="Looney B."/>
            <person name="Rojas-Flechas A."/>
            <person name="Nash J."/>
            <person name="Hameed K."/>
            <person name="Schadt C."/>
            <person name="Martin F."/>
            <person name="Crous P.W."/>
            <person name="Miettinen O."/>
            <person name="Magnuson J.K."/>
            <person name="Labbe J."/>
            <person name="Jacobson D."/>
            <person name="Doktycz M.J."/>
            <person name="Veneault-Fourrey C."/>
            <person name="Kuo A."/>
            <person name="Mondo S."/>
            <person name="Calhoun S."/>
            <person name="Riley R."/>
            <person name="Ohm R."/>
            <person name="LaButti K."/>
            <person name="Andreopoulos B."/>
            <person name="Pangilinan J."/>
            <person name="Nolan M."/>
            <person name="Tritt A."/>
            <person name="Clum A."/>
            <person name="Lipzen A."/>
            <person name="Daum C."/>
            <person name="Barry K."/>
            <person name="Grigoriev I.V."/>
            <person name="Vilgalys R."/>
        </authorList>
    </citation>
    <scope>NUCLEOTIDE SEQUENCE</scope>
    <source>
        <strain evidence="12">PMI_201</strain>
    </source>
</reference>
<evidence type="ECO:0000256" key="5">
    <source>
        <dbReference type="ARBA" id="ARBA00022737"/>
    </source>
</evidence>
<dbReference type="PROSITE" id="PS50920">
    <property type="entry name" value="SOLCAR"/>
    <property type="match status" value="2"/>
</dbReference>
<comment type="caution">
    <text evidence="12">The sequence shown here is derived from an EMBL/GenBank/DDBJ whole genome shotgun (WGS) entry which is preliminary data.</text>
</comment>
<evidence type="ECO:0000256" key="1">
    <source>
        <dbReference type="ARBA" id="ARBA00004225"/>
    </source>
</evidence>
<dbReference type="GO" id="GO:0071913">
    <property type="term" value="F:citrate secondary active transmembrane transporter activity"/>
    <property type="evidence" value="ECO:0007669"/>
    <property type="project" value="TreeGrafter"/>
</dbReference>
<dbReference type="RefSeq" id="XP_046070775.1">
    <property type="nucleotide sequence ID" value="XM_046218452.1"/>
</dbReference>
<evidence type="ECO:0000313" key="13">
    <source>
        <dbReference type="Proteomes" id="UP001201262"/>
    </source>
</evidence>
<dbReference type="Proteomes" id="UP001201262">
    <property type="component" value="Unassembled WGS sequence"/>
</dbReference>
<dbReference type="InterPro" id="IPR018108">
    <property type="entry name" value="MCP_transmembrane"/>
</dbReference>
<evidence type="ECO:0000256" key="3">
    <source>
        <dbReference type="ARBA" id="ARBA00022448"/>
    </source>
</evidence>
<accession>A0AAD4KQ17</accession>
<keyword evidence="4 10" id="KW-0812">Transmembrane</keyword>
<evidence type="ECO:0000256" key="4">
    <source>
        <dbReference type="ARBA" id="ARBA00022692"/>
    </source>
</evidence>
<evidence type="ECO:0000256" key="11">
    <source>
        <dbReference type="RuleBase" id="RU000488"/>
    </source>
</evidence>
<comment type="similarity">
    <text evidence="2 11">Belongs to the mitochondrial carrier (TC 2.A.29) family.</text>
</comment>
<evidence type="ECO:0000313" key="12">
    <source>
        <dbReference type="EMBL" id="KAH8695633.1"/>
    </source>
</evidence>
<keyword evidence="7" id="KW-1133">Transmembrane helix</keyword>